<dbReference type="EMBL" id="WNYA01000002">
    <property type="protein sequence ID" value="KAG8588083.1"/>
    <property type="molecule type" value="Genomic_DNA"/>
</dbReference>
<protein>
    <recommendedName>
        <fullName evidence="1">Spen paralogue and orthologue SPOC C-terminal domain-containing protein</fullName>
    </recommendedName>
</protein>
<proteinExistence type="predicted"/>
<dbReference type="GO" id="GO:0006351">
    <property type="term" value="P:DNA-templated transcription"/>
    <property type="evidence" value="ECO:0007669"/>
    <property type="project" value="TreeGrafter"/>
</dbReference>
<keyword evidence="3" id="KW-1185">Reference proteome</keyword>
<evidence type="ECO:0000313" key="2">
    <source>
        <dbReference type="EMBL" id="KAG8588083.1"/>
    </source>
</evidence>
<reference evidence="2" key="1">
    <citation type="thesis" date="2020" institute="ProQuest LLC" country="789 East Eisenhower Parkway, Ann Arbor, MI, USA">
        <title>Comparative Genomics and Chromosome Evolution.</title>
        <authorList>
            <person name="Mudd A.B."/>
        </authorList>
    </citation>
    <scope>NUCLEOTIDE SEQUENCE</scope>
    <source>
        <strain evidence="2">237g6f4</strain>
        <tissue evidence="2">Blood</tissue>
    </source>
</reference>
<dbReference type="Proteomes" id="UP000824782">
    <property type="component" value="Unassembled WGS sequence"/>
</dbReference>
<sequence length="390" mass="43770">MFTLEDLSNTPCCSKDLQNTEVQKGEEKAIDTTAQHKTHLLDLNCLICMGKIKFLDTMDMSQWTNIKSPMKIAKGNVEKLRILKGEASMENDVQCAKGQESSLSDSTFVWKGFIHMFAIKQFKVTAMQISGYSNHLCQELPKVITSKGFILQESVWEYMDLIWPACTKDMCLLRFCPQTSSDAIFYSRLYSYLNRKLRYVIMNTNKMEAFIIPLPACQPIPSKLHPLGGPGLDDDHPHLLLGLLLPNHPSWSSCPRKVTKMQIEEELEVPDDIFSSILADVEREEKQMEEEGFPPGGQESAGVGEVGMPELVNILCLLSNNLQEIAQNNNNFNIVPPVNYPNPIAATTPVWPPYFMPPNFQAPASYGNNPSVVFDPSTMFGPSGFNPYMS</sequence>
<accession>A0AAV7CVG1</accession>
<organism evidence="2 3">
    <name type="scientific">Engystomops pustulosus</name>
    <name type="common">Tungara frog</name>
    <name type="synonym">Physalaemus pustulosus</name>
    <dbReference type="NCBI Taxonomy" id="76066"/>
    <lineage>
        <taxon>Eukaryota</taxon>
        <taxon>Metazoa</taxon>
        <taxon>Chordata</taxon>
        <taxon>Craniata</taxon>
        <taxon>Vertebrata</taxon>
        <taxon>Euteleostomi</taxon>
        <taxon>Amphibia</taxon>
        <taxon>Batrachia</taxon>
        <taxon>Anura</taxon>
        <taxon>Neobatrachia</taxon>
        <taxon>Hyloidea</taxon>
        <taxon>Leptodactylidae</taxon>
        <taxon>Leiuperinae</taxon>
        <taxon>Engystomops</taxon>
    </lineage>
</organism>
<dbReference type="GO" id="GO:0005634">
    <property type="term" value="C:nucleus"/>
    <property type="evidence" value="ECO:0007669"/>
    <property type="project" value="TreeGrafter"/>
</dbReference>
<feature type="domain" description="Spen paralogue and orthologue SPOC C-terminal" evidence="1">
    <location>
        <begin position="102"/>
        <end position="246"/>
    </location>
</feature>
<comment type="caution">
    <text evidence="2">The sequence shown here is derived from an EMBL/GenBank/DDBJ whole genome shotgun (WGS) entry which is preliminary data.</text>
</comment>
<dbReference type="PANTHER" id="PTHR11477">
    <property type="entry name" value="TRANSCRIPTION FACTOR S-II ZINC FINGER DOMAIN-CONTAINING PROTEIN"/>
    <property type="match status" value="1"/>
</dbReference>
<name>A0AAV7CVG1_ENGPU</name>
<dbReference type="InterPro" id="IPR012921">
    <property type="entry name" value="SPOC_C"/>
</dbReference>
<dbReference type="AlphaFoldDB" id="A0AAV7CVG1"/>
<dbReference type="PANTHER" id="PTHR11477:SF52">
    <property type="entry name" value="SPOC DOMAIN-CONTAINING PROTEIN 1 ISOFORM X1"/>
    <property type="match status" value="1"/>
</dbReference>
<evidence type="ECO:0000313" key="3">
    <source>
        <dbReference type="Proteomes" id="UP000824782"/>
    </source>
</evidence>
<evidence type="ECO:0000259" key="1">
    <source>
        <dbReference type="Pfam" id="PF07744"/>
    </source>
</evidence>
<gene>
    <name evidence="2" type="ORF">GDO81_005873</name>
</gene>
<dbReference type="Pfam" id="PF07744">
    <property type="entry name" value="SPOC"/>
    <property type="match status" value="1"/>
</dbReference>